<dbReference type="Gene3D" id="3.40.710.10">
    <property type="entry name" value="DD-peptidase/beta-lactamase superfamily"/>
    <property type="match status" value="1"/>
</dbReference>
<feature type="transmembrane region" description="Helical" evidence="3">
    <location>
        <begin position="7"/>
        <end position="25"/>
    </location>
</feature>
<dbReference type="Gene3D" id="3.90.1310.10">
    <property type="entry name" value="Penicillin-binding protein 2a (Domain 2)"/>
    <property type="match status" value="1"/>
</dbReference>
<feature type="domain" description="Penicillin-binding protein transpeptidase" evidence="4">
    <location>
        <begin position="246"/>
        <end position="542"/>
    </location>
</feature>
<dbReference type="InterPro" id="IPR050515">
    <property type="entry name" value="Beta-lactam/transpept"/>
</dbReference>
<evidence type="ECO:0000313" key="7">
    <source>
        <dbReference type="Proteomes" id="UP000177276"/>
    </source>
</evidence>
<organism evidence="6 7">
    <name type="scientific">Candidatus Zambryskibacteria bacterium RIFCSPLOWO2_12_FULL_39_16</name>
    <dbReference type="NCBI Taxonomy" id="1802775"/>
    <lineage>
        <taxon>Bacteria</taxon>
        <taxon>Candidatus Zambryskiibacteriota</taxon>
    </lineage>
</organism>
<dbReference type="GO" id="GO:0005886">
    <property type="term" value="C:plasma membrane"/>
    <property type="evidence" value="ECO:0007669"/>
    <property type="project" value="TreeGrafter"/>
</dbReference>
<comment type="subcellular location">
    <subcellularLocation>
        <location evidence="1">Membrane</location>
    </subcellularLocation>
</comment>
<reference evidence="6 7" key="1">
    <citation type="journal article" date="2016" name="Nat. Commun.">
        <title>Thousands of microbial genomes shed light on interconnected biogeochemical processes in an aquifer system.</title>
        <authorList>
            <person name="Anantharaman K."/>
            <person name="Brown C.T."/>
            <person name="Hug L.A."/>
            <person name="Sharon I."/>
            <person name="Castelle C.J."/>
            <person name="Probst A.J."/>
            <person name="Thomas B.C."/>
            <person name="Singh A."/>
            <person name="Wilkins M.J."/>
            <person name="Karaoz U."/>
            <person name="Brodie E.L."/>
            <person name="Williams K.H."/>
            <person name="Hubbard S.S."/>
            <person name="Banfield J.F."/>
        </authorList>
    </citation>
    <scope>NUCLEOTIDE SEQUENCE [LARGE SCALE GENOMIC DNA]</scope>
</reference>
<keyword evidence="2 3" id="KW-0472">Membrane</keyword>
<evidence type="ECO:0000259" key="4">
    <source>
        <dbReference type="Pfam" id="PF00905"/>
    </source>
</evidence>
<accession>A0A1G2USV4</accession>
<dbReference type="SUPFAM" id="SSF56519">
    <property type="entry name" value="Penicillin binding protein dimerisation domain"/>
    <property type="match status" value="1"/>
</dbReference>
<keyword evidence="3" id="KW-1133">Transmembrane helix</keyword>
<proteinExistence type="predicted"/>
<dbReference type="InterPro" id="IPR001460">
    <property type="entry name" value="PCN-bd_Tpept"/>
</dbReference>
<dbReference type="GO" id="GO:0071555">
    <property type="term" value="P:cell wall organization"/>
    <property type="evidence" value="ECO:0007669"/>
    <property type="project" value="TreeGrafter"/>
</dbReference>
<sequence length="573" mass="63162">MTGRIRFISVIIILMALIISIRLYFVQIVDGEAFVSNAERQNINENTISYDRGDVYFESKDGENIPAAISRSGFTIAINPQIIKDPEGVYNSLSKILVLDRSSFLAKASNKSKVYDEIAQHLNSETVDKIKTLNLYGVTISTDKWRFYPGGALASNVIGFVAYNENELAGRYGLERYYEDILRRDPSKAYNNFFAQFFSNVEDSFSANPQGEGNIITSVEPSVQLFLENELKNVREKWGSDEAGGIIINPMNGEIVAMAWNPSFDLNDFKSSDVNTFGNPMVEGRYEMGSIVKALTMSIGLDTGTVTATSTYYDTGCTTLNSEKICNYDGVARGVILMQQVLNQSLNLGAAHVALAVGNEKFAEYMKNFGVGTETGIDLPNEGVGLISNLGSKRQIEIATAAYGQGVAFTPIETVRALSTIANGGILITPHIVKSIKYQNGLTKKTSFDIGKQVIKKETSEEITRMLINVVDKALRGGTATTPGYSVAAKTGTAEMTDEGKPGYVPGKYLHSFFGYFPAYNPKFLVFLFHIYPKGVKYASETLTDPFLNITKFLINYYQIPPDRPEDVITKTQ</sequence>
<dbReference type="Pfam" id="PF03717">
    <property type="entry name" value="PBP_dimer"/>
    <property type="match status" value="1"/>
</dbReference>
<dbReference type="Pfam" id="PF00905">
    <property type="entry name" value="Transpeptidase"/>
    <property type="match status" value="1"/>
</dbReference>
<evidence type="ECO:0008006" key="8">
    <source>
        <dbReference type="Google" id="ProtNLM"/>
    </source>
</evidence>
<protein>
    <recommendedName>
        <fullName evidence="8">Penicillin-binding protein transpeptidase domain-containing protein</fullName>
    </recommendedName>
</protein>
<keyword evidence="3" id="KW-0812">Transmembrane</keyword>
<evidence type="ECO:0000256" key="3">
    <source>
        <dbReference type="SAM" id="Phobius"/>
    </source>
</evidence>
<dbReference type="SUPFAM" id="SSF56601">
    <property type="entry name" value="beta-lactamase/transpeptidase-like"/>
    <property type="match status" value="1"/>
</dbReference>
<gene>
    <name evidence="6" type="ORF">A3G46_02085</name>
</gene>
<dbReference type="InterPro" id="IPR005311">
    <property type="entry name" value="PBP_dimer"/>
</dbReference>
<evidence type="ECO:0000256" key="1">
    <source>
        <dbReference type="ARBA" id="ARBA00004370"/>
    </source>
</evidence>
<evidence type="ECO:0000259" key="5">
    <source>
        <dbReference type="Pfam" id="PF03717"/>
    </source>
</evidence>
<dbReference type="EMBL" id="MHWS01000009">
    <property type="protein sequence ID" value="OHB12459.1"/>
    <property type="molecule type" value="Genomic_DNA"/>
</dbReference>
<dbReference type="GO" id="GO:0008658">
    <property type="term" value="F:penicillin binding"/>
    <property type="evidence" value="ECO:0007669"/>
    <property type="project" value="InterPro"/>
</dbReference>
<evidence type="ECO:0000313" key="6">
    <source>
        <dbReference type="EMBL" id="OHB12459.1"/>
    </source>
</evidence>
<dbReference type="Gene3D" id="3.30.450.330">
    <property type="match status" value="1"/>
</dbReference>
<feature type="domain" description="Penicillin-binding protein dimerisation" evidence="5">
    <location>
        <begin position="66"/>
        <end position="183"/>
    </location>
</feature>
<dbReference type="Proteomes" id="UP000177276">
    <property type="component" value="Unassembled WGS sequence"/>
</dbReference>
<dbReference type="PANTHER" id="PTHR30627">
    <property type="entry name" value="PEPTIDOGLYCAN D,D-TRANSPEPTIDASE"/>
    <property type="match status" value="1"/>
</dbReference>
<dbReference type="InterPro" id="IPR012338">
    <property type="entry name" value="Beta-lactam/transpept-like"/>
</dbReference>
<dbReference type="InterPro" id="IPR036138">
    <property type="entry name" value="PBP_dimer_sf"/>
</dbReference>
<dbReference type="AlphaFoldDB" id="A0A1G2USV4"/>
<comment type="caution">
    <text evidence="6">The sequence shown here is derived from an EMBL/GenBank/DDBJ whole genome shotgun (WGS) entry which is preliminary data.</text>
</comment>
<dbReference type="PANTHER" id="PTHR30627:SF1">
    <property type="entry name" value="PEPTIDOGLYCAN D,D-TRANSPEPTIDASE FTSI"/>
    <property type="match status" value="1"/>
</dbReference>
<name>A0A1G2USV4_9BACT</name>
<evidence type="ECO:0000256" key="2">
    <source>
        <dbReference type="ARBA" id="ARBA00023136"/>
    </source>
</evidence>